<comment type="caution">
    <text evidence="1">The sequence shown here is derived from an EMBL/GenBank/DDBJ whole genome shotgun (WGS) entry which is preliminary data.</text>
</comment>
<proteinExistence type="predicted"/>
<dbReference type="EMBL" id="CM051398">
    <property type="protein sequence ID" value="KAJ4717850.1"/>
    <property type="molecule type" value="Genomic_DNA"/>
</dbReference>
<organism evidence="1 2">
    <name type="scientific">Melia azedarach</name>
    <name type="common">Chinaberry tree</name>
    <dbReference type="NCBI Taxonomy" id="155640"/>
    <lineage>
        <taxon>Eukaryota</taxon>
        <taxon>Viridiplantae</taxon>
        <taxon>Streptophyta</taxon>
        <taxon>Embryophyta</taxon>
        <taxon>Tracheophyta</taxon>
        <taxon>Spermatophyta</taxon>
        <taxon>Magnoliopsida</taxon>
        <taxon>eudicotyledons</taxon>
        <taxon>Gunneridae</taxon>
        <taxon>Pentapetalae</taxon>
        <taxon>rosids</taxon>
        <taxon>malvids</taxon>
        <taxon>Sapindales</taxon>
        <taxon>Meliaceae</taxon>
        <taxon>Melia</taxon>
    </lineage>
</organism>
<sequence>MTLAKSLSKPRTNNLITAIAIDRDKNSQYAVKWAVDNLVNNENSECILLHVRSRESNAGGRAPNKDELQKLFLPFRGFCARKGIIAKEVVLHDIDVSSALIYYAVSNSVGNIVVGASSRSLLMRKFKNMDVPSSLLKFAPDSCAIYVISSKGKVQSTRLANQPHMMTDDGPSKKPQRELSSILQSDSAKSVEISRSAFSSDSWRSETTDGSYSGVEASLMATYGKSKTNFRNASPRLSIQNNMQHSFNSKSSSEISDLSQPVSYRSEDVPENIDFSSASSNSKNHSSSQIPKDLEAEIKRLKLELKQSMEMYNFVTKEAVATRGKTMELQQCKKEEVRKLEEARLAGEAALALVEVERQKTKAAMEAAKMAQRLVDLEAQKRKIAEMKATQEAEEKRRAMEALAHNNVRYRKYTIEEIETATDYFSNSQKIGEGGYGPVYKAKLDHTPVAIKVLRPDISQGLKQFKQEVEVLGSMRHPNMVILLGACPEYGCLVYEYMDNGSLEDRLFRKDNTPPIPWRMRFKIAAEITTALLFLHQNKPEPLVHRDLKPANILLDQNYVGKIGDVGLARLVPSSVADSVTQYHMTAAAGTFCYIDPEYQQTGMLGVKSDLYSLGVMLLQMITARPPMGLSHKVEKAIENGTFSELLDPTVTGWPVEEALSFAKLALQCCELRKRDRPDLASVVFPELIRLRNLGLESANSNDDNTFLTVGPYDSSRDTKTMNKINMRRGWKRIKSMTRTWGCNTIARKSRALPPRQNQVNKPDKPENEGCWSFVSCSPSSLVSCSLYGSNSLKRVKSFS</sequence>
<keyword evidence="1" id="KW-0808">Transferase</keyword>
<protein>
    <submittedName>
        <fullName evidence="1">Protein kinase domain</fullName>
    </submittedName>
</protein>
<keyword evidence="1" id="KW-0418">Kinase</keyword>
<gene>
    <name evidence="1" type="ORF">OWV82_009611</name>
</gene>
<accession>A0ACC1Y2A5</accession>
<evidence type="ECO:0000313" key="1">
    <source>
        <dbReference type="EMBL" id="KAJ4717850.1"/>
    </source>
</evidence>
<name>A0ACC1Y2A5_MELAZ</name>
<dbReference type="Proteomes" id="UP001164539">
    <property type="component" value="Chromosome 5"/>
</dbReference>
<keyword evidence="2" id="KW-1185">Reference proteome</keyword>
<reference evidence="1 2" key="1">
    <citation type="journal article" date="2023" name="Science">
        <title>Complex scaffold remodeling in plant triterpene biosynthesis.</title>
        <authorList>
            <person name="De La Pena R."/>
            <person name="Hodgson H."/>
            <person name="Liu J.C."/>
            <person name="Stephenson M.J."/>
            <person name="Martin A.C."/>
            <person name="Owen C."/>
            <person name="Harkess A."/>
            <person name="Leebens-Mack J."/>
            <person name="Jimenez L.E."/>
            <person name="Osbourn A."/>
            <person name="Sattely E.S."/>
        </authorList>
    </citation>
    <scope>NUCLEOTIDE SEQUENCE [LARGE SCALE GENOMIC DNA]</scope>
    <source>
        <strain evidence="2">cv. JPN11</strain>
        <tissue evidence="1">Leaf</tissue>
    </source>
</reference>
<evidence type="ECO:0000313" key="2">
    <source>
        <dbReference type="Proteomes" id="UP001164539"/>
    </source>
</evidence>